<name>A0A2S3ITU0_9POAL</name>
<proteinExistence type="predicted"/>
<protein>
    <submittedName>
        <fullName evidence="1">Uncharacterized protein</fullName>
    </submittedName>
</protein>
<dbReference type="Gramene" id="PAN51358">
    <property type="protein sequence ID" value="PAN51358"/>
    <property type="gene ID" value="PAHAL_9G588200"/>
</dbReference>
<organism evidence="1">
    <name type="scientific">Panicum hallii</name>
    <dbReference type="NCBI Taxonomy" id="206008"/>
    <lineage>
        <taxon>Eukaryota</taxon>
        <taxon>Viridiplantae</taxon>
        <taxon>Streptophyta</taxon>
        <taxon>Embryophyta</taxon>
        <taxon>Tracheophyta</taxon>
        <taxon>Spermatophyta</taxon>
        <taxon>Magnoliopsida</taxon>
        <taxon>Liliopsida</taxon>
        <taxon>Poales</taxon>
        <taxon>Poaceae</taxon>
        <taxon>PACMAD clade</taxon>
        <taxon>Panicoideae</taxon>
        <taxon>Panicodae</taxon>
        <taxon>Paniceae</taxon>
        <taxon>Panicinae</taxon>
        <taxon>Panicum</taxon>
        <taxon>Panicum sect. Panicum</taxon>
    </lineage>
</organism>
<gene>
    <name evidence="1" type="ORF">PAHAL_9G588200</name>
</gene>
<evidence type="ECO:0000313" key="1">
    <source>
        <dbReference type="EMBL" id="PAN51358.1"/>
    </source>
</evidence>
<reference evidence="1" key="1">
    <citation type="submission" date="2018-04" db="EMBL/GenBank/DDBJ databases">
        <title>WGS assembly of Panicum hallii.</title>
        <authorList>
            <person name="Lovell J."/>
            <person name="Jenkins J."/>
            <person name="Lowry D."/>
            <person name="Mamidi S."/>
            <person name="Sreedasyam A."/>
            <person name="Weng X."/>
            <person name="Barry K."/>
            <person name="Bonette J."/>
            <person name="Campitelli B."/>
            <person name="Daum C."/>
            <person name="Gordon S."/>
            <person name="Gould B."/>
            <person name="Lipzen A."/>
            <person name="Macqueen A."/>
            <person name="Palacio-Mejia J."/>
            <person name="Plott C."/>
            <person name="Shakirov E."/>
            <person name="Shu S."/>
            <person name="Yoshinaga Y."/>
            <person name="Zane M."/>
            <person name="Rokhsar D."/>
            <person name="Grimwood J."/>
            <person name="Schmutz J."/>
            <person name="Juenger T."/>
        </authorList>
    </citation>
    <scope>NUCLEOTIDE SEQUENCE [LARGE SCALE GENOMIC DNA]</scope>
    <source>
        <strain evidence="1">FIL2</strain>
    </source>
</reference>
<dbReference type="Proteomes" id="UP000243499">
    <property type="component" value="Chromosome 9"/>
</dbReference>
<dbReference type="AlphaFoldDB" id="A0A2S3ITU0"/>
<accession>A0A2S3ITU0</accession>
<sequence length="125" mass="13615">MCGFHRSTNHPPSELHAEATPTRLVFIGRAGCQVPWRMQSGKSPWIGVDLALELGHGGGGHMVVSRALCCHMERTAEEEGPLGGWAGMALLLIDLKTKAPRLSPPWMEQFGRTMQHAYMPSPAAD</sequence>
<dbReference type="EMBL" id="CM008054">
    <property type="protein sequence ID" value="PAN51358.1"/>
    <property type="molecule type" value="Genomic_DNA"/>
</dbReference>